<dbReference type="Proteomes" id="UP000799538">
    <property type="component" value="Unassembled WGS sequence"/>
</dbReference>
<dbReference type="OrthoDB" id="10363706at2759"/>
<dbReference type="AlphaFoldDB" id="A0A6A6G063"/>
<dbReference type="EMBL" id="ML992520">
    <property type="protein sequence ID" value="KAF2219116.1"/>
    <property type="molecule type" value="Genomic_DNA"/>
</dbReference>
<sequence length="224" mass="24101">MGGDGAGEHDGYAGEEVSIYLRLQRGGVVERMHGGREGEGYLNGSGPLQGEGDGEYGGGYGRHDLLDARYRAGTNGYSQQAYDEERYGEEYHPQDEWEEQSPPQLVLDPSLEAADGMVGKAQNEVGAGHKDHRSTGPTFALDPALEMLDGATNSRQEDHQGIVGRVEEEEPPGRSHHNGHGTTLKQSQSQDPHNGEANGGLSEEGDRRHARSASLNSDTIRVAP</sequence>
<feature type="compositionally biased region" description="Gly residues" evidence="1">
    <location>
        <begin position="41"/>
        <end position="60"/>
    </location>
</feature>
<feature type="region of interest" description="Disordered" evidence="1">
    <location>
        <begin position="109"/>
        <end position="224"/>
    </location>
</feature>
<organism evidence="2 3">
    <name type="scientific">Elsinoe ampelina</name>
    <dbReference type="NCBI Taxonomy" id="302913"/>
    <lineage>
        <taxon>Eukaryota</taxon>
        <taxon>Fungi</taxon>
        <taxon>Dikarya</taxon>
        <taxon>Ascomycota</taxon>
        <taxon>Pezizomycotina</taxon>
        <taxon>Dothideomycetes</taxon>
        <taxon>Dothideomycetidae</taxon>
        <taxon>Myriangiales</taxon>
        <taxon>Elsinoaceae</taxon>
        <taxon>Elsinoe</taxon>
    </lineage>
</organism>
<accession>A0A6A6G063</accession>
<feature type="compositionally biased region" description="Polar residues" evidence="1">
    <location>
        <begin position="213"/>
        <end position="224"/>
    </location>
</feature>
<keyword evidence="3" id="KW-1185">Reference proteome</keyword>
<feature type="region of interest" description="Disordered" evidence="1">
    <location>
        <begin position="33"/>
        <end position="60"/>
    </location>
</feature>
<evidence type="ECO:0000313" key="3">
    <source>
        <dbReference type="Proteomes" id="UP000799538"/>
    </source>
</evidence>
<evidence type="ECO:0000313" key="2">
    <source>
        <dbReference type="EMBL" id="KAF2219116.1"/>
    </source>
</evidence>
<proteinExistence type="predicted"/>
<gene>
    <name evidence="2" type="ORF">BDZ85DRAFT_269149</name>
</gene>
<feature type="compositionally biased region" description="Polar residues" evidence="1">
    <location>
        <begin position="180"/>
        <end position="192"/>
    </location>
</feature>
<name>A0A6A6G063_9PEZI</name>
<evidence type="ECO:0000256" key="1">
    <source>
        <dbReference type="SAM" id="MobiDB-lite"/>
    </source>
</evidence>
<reference evidence="3" key="1">
    <citation type="journal article" date="2020" name="Stud. Mycol.">
        <title>101 Dothideomycetes genomes: A test case for predicting lifestyles and emergence of pathogens.</title>
        <authorList>
            <person name="Haridas S."/>
            <person name="Albert R."/>
            <person name="Binder M."/>
            <person name="Bloem J."/>
            <person name="LaButti K."/>
            <person name="Salamov A."/>
            <person name="Andreopoulos B."/>
            <person name="Baker S."/>
            <person name="Barry K."/>
            <person name="Bills G."/>
            <person name="Bluhm B."/>
            <person name="Cannon C."/>
            <person name="Castanera R."/>
            <person name="Culley D."/>
            <person name="Daum C."/>
            <person name="Ezra D."/>
            <person name="Gonzalez J."/>
            <person name="Henrissat B."/>
            <person name="Kuo A."/>
            <person name="Liang C."/>
            <person name="Lipzen A."/>
            <person name="Lutzoni F."/>
            <person name="Magnuson J."/>
            <person name="Mondo S."/>
            <person name="Nolan M."/>
            <person name="Ohm R."/>
            <person name="Pangilinan J."/>
            <person name="Park H.-J."/>
            <person name="Ramirez L."/>
            <person name="Alfaro M."/>
            <person name="Sun H."/>
            <person name="Tritt A."/>
            <person name="Yoshinaga Y."/>
            <person name="Zwiers L.-H."/>
            <person name="Turgeon B."/>
            <person name="Goodwin S."/>
            <person name="Spatafora J."/>
            <person name="Crous P."/>
            <person name="Grigoriev I."/>
        </authorList>
    </citation>
    <scope>NUCLEOTIDE SEQUENCE [LARGE SCALE GENOMIC DNA]</scope>
    <source>
        <strain evidence="3">CECT 20119</strain>
    </source>
</reference>
<protein>
    <submittedName>
        <fullName evidence="2">Uncharacterized protein</fullName>
    </submittedName>
</protein>